<keyword evidence="1" id="KW-0175">Coiled coil</keyword>
<feature type="compositionally biased region" description="Low complexity" evidence="2">
    <location>
        <begin position="128"/>
        <end position="137"/>
    </location>
</feature>
<feature type="region of interest" description="Disordered" evidence="2">
    <location>
        <begin position="119"/>
        <end position="138"/>
    </location>
</feature>
<organism evidence="3 4">
    <name type="scientific">Marchantia polymorpha subsp. ruderalis</name>
    <dbReference type="NCBI Taxonomy" id="1480154"/>
    <lineage>
        <taxon>Eukaryota</taxon>
        <taxon>Viridiplantae</taxon>
        <taxon>Streptophyta</taxon>
        <taxon>Embryophyta</taxon>
        <taxon>Marchantiophyta</taxon>
        <taxon>Marchantiopsida</taxon>
        <taxon>Marchantiidae</taxon>
        <taxon>Marchantiales</taxon>
        <taxon>Marchantiaceae</taxon>
        <taxon>Marchantia</taxon>
    </lineage>
</organism>
<feature type="region of interest" description="Disordered" evidence="2">
    <location>
        <begin position="157"/>
        <end position="195"/>
    </location>
</feature>
<feature type="compositionally biased region" description="Basic and acidic residues" evidence="2">
    <location>
        <begin position="1"/>
        <end position="11"/>
    </location>
</feature>
<accession>A0A176VUI5</accession>
<sequence>MPSAEDRRTESRPTAGRTTEGRPVASRQEQRAQPDSRPEAAERTAAEPIALEASSSEEDNAEEEPPAKRSCGEKTCRIDPAASVRTPSADIQPAKTPSAHIAPEDQTVGVGGTEVAEVPAATTPSRSEAQAEAEAQAVGSPTALDILAGSGVAIAEEAAEQHSSRESPRASMATEILETEDETSSEAQEADSMRGTPTGILCEQIVPLLRYLDRKAVKYGNPRKPQSYVELVKNRTKTKVATNPALVAWGIRCRDLEKKNAILEEHLGLTKQLQKALREKQAEVARKAQENIDLLRARVELELQEERKINCMLTAELARALEQGQNARKSDEELLRNLQSECAELRAQRAEAEMRLAEWRH</sequence>
<proteinExistence type="predicted"/>
<name>A0A176VUI5_MARPO</name>
<evidence type="ECO:0000256" key="2">
    <source>
        <dbReference type="SAM" id="MobiDB-lite"/>
    </source>
</evidence>
<feature type="compositionally biased region" description="Basic and acidic residues" evidence="2">
    <location>
        <begin position="28"/>
        <end position="45"/>
    </location>
</feature>
<feature type="coiled-coil region" evidence="1">
    <location>
        <begin position="263"/>
        <end position="360"/>
    </location>
</feature>
<evidence type="ECO:0000256" key="1">
    <source>
        <dbReference type="SAM" id="Coils"/>
    </source>
</evidence>
<protein>
    <submittedName>
        <fullName evidence="3">Uncharacterized protein</fullName>
    </submittedName>
</protein>
<feature type="compositionally biased region" description="Basic and acidic residues" evidence="2">
    <location>
        <begin position="159"/>
        <end position="168"/>
    </location>
</feature>
<keyword evidence="4" id="KW-1185">Reference proteome</keyword>
<comment type="caution">
    <text evidence="3">The sequence shown here is derived from an EMBL/GenBank/DDBJ whole genome shotgun (WGS) entry which is preliminary data.</text>
</comment>
<feature type="compositionally biased region" description="Basic and acidic residues" evidence="2">
    <location>
        <begin position="65"/>
        <end position="77"/>
    </location>
</feature>
<reference evidence="3" key="1">
    <citation type="submission" date="2016-03" db="EMBL/GenBank/DDBJ databases">
        <title>Mechanisms controlling the formation of the plant cell surface in tip-growing cells are functionally conserved among land plants.</title>
        <authorList>
            <person name="Honkanen S."/>
            <person name="Jones V.A."/>
            <person name="Morieri G."/>
            <person name="Champion C."/>
            <person name="Hetherington A.J."/>
            <person name="Kelly S."/>
            <person name="Saint-Marcoux D."/>
            <person name="Proust H."/>
            <person name="Prescott H."/>
            <person name="Dolan L."/>
        </authorList>
    </citation>
    <scope>NUCLEOTIDE SEQUENCE [LARGE SCALE GENOMIC DNA]</scope>
    <source>
        <tissue evidence="3">Whole gametophyte</tissue>
    </source>
</reference>
<dbReference type="Proteomes" id="UP000077202">
    <property type="component" value="Unassembled WGS sequence"/>
</dbReference>
<evidence type="ECO:0000313" key="3">
    <source>
        <dbReference type="EMBL" id="OAE23805.1"/>
    </source>
</evidence>
<dbReference type="EMBL" id="LVLJ01002764">
    <property type="protein sequence ID" value="OAE23805.1"/>
    <property type="molecule type" value="Genomic_DNA"/>
</dbReference>
<gene>
    <name evidence="3" type="ORF">AXG93_1151s1000</name>
</gene>
<evidence type="ECO:0000313" key="4">
    <source>
        <dbReference type="Proteomes" id="UP000077202"/>
    </source>
</evidence>
<dbReference type="AlphaFoldDB" id="A0A176VUI5"/>
<feature type="compositionally biased region" description="Acidic residues" evidence="2">
    <location>
        <begin position="55"/>
        <end position="64"/>
    </location>
</feature>
<feature type="region of interest" description="Disordered" evidence="2">
    <location>
        <begin position="1"/>
        <end position="109"/>
    </location>
</feature>